<keyword evidence="7" id="KW-0808">Transferase</keyword>
<dbReference type="GO" id="GO:0005634">
    <property type="term" value="C:nucleus"/>
    <property type="evidence" value="ECO:0007669"/>
    <property type="project" value="TreeGrafter"/>
</dbReference>
<comment type="function">
    <text evidence="1">Component of the EKC/KEOPS complex that is required for the formation of a threonylcarbamoyl group on adenosine at position 37 (t(6)A37) in tRNAs that read codons beginning with adenine. The complex is probably involved in the transfer of the threonylcarbamoyl moiety of threonylcarbamoyl-AMP (TC-AMP) to the N6 group of A37. BUD32 has ATPase activity in the context of the EKC/KEOPS complex and likely plays a supporting role to the catalytic subunit KAE1. The EKC/KEOPS complex also promotes both telomere uncapping and telomere elongation. The complex is required for efficient recruitment of transcriptional coactivators.</text>
</comment>
<evidence type="ECO:0000313" key="18">
    <source>
        <dbReference type="Proteomes" id="UP000562682"/>
    </source>
</evidence>
<dbReference type="GO" id="GO:0051726">
    <property type="term" value="P:regulation of cell cycle"/>
    <property type="evidence" value="ECO:0007669"/>
    <property type="project" value="TreeGrafter"/>
</dbReference>
<dbReference type="CDD" id="cd22997">
    <property type="entry name" value="GT_LH"/>
    <property type="match status" value="1"/>
</dbReference>
<dbReference type="PROSITE" id="PS00109">
    <property type="entry name" value="PROTEIN_KINASE_TYR"/>
    <property type="match status" value="1"/>
</dbReference>
<evidence type="ECO:0000256" key="5">
    <source>
        <dbReference type="ARBA" id="ARBA00019973"/>
    </source>
</evidence>
<dbReference type="Pfam" id="PF00069">
    <property type="entry name" value="Pkinase"/>
    <property type="match status" value="1"/>
</dbReference>
<feature type="binding site" evidence="15">
    <location>
        <position position="44"/>
    </location>
    <ligand>
        <name>ATP</name>
        <dbReference type="ChEBI" id="CHEBI:30616"/>
    </ligand>
</feature>
<keyword evidence="8 15" id="KW-0547">Nucleotide-binding</keyword>
<comment type="catalytic activity">
    <reaction evidence="13">
        <text>L-threonyl-[protein] + ATP = O-phospho-L-threonyl-[protein] + ADP + H(+)</text>
        <dbReference type="Rhea" id="RHEA:46608"/>
        <dbReference type="Rhea" id="RHEA-COMP:11060"/>
        <dbReference type="Rhea" id="RHEA-COMP:11605"/>
        <dbReference type="ChEBI" id="CHEBI:15378"/>
        <dbReference type="ChEBI" id="CHEBI:30013"/>
        <dbReference type="ChEBI" id="CHEBI:30616"/>
        <dbReference type="ChEBI" id="CHEBI:61977"/>
        <dbReference type="ChEBI" id="CHEBI:456216"/>
        <dbReference type="EC" id="2.7.11.1"/>
    </reaction>
</comment>
<comment type="catalytic activity">
    <reaction evidence="14">
        <text>L-seryl-[protein] + ATP = O-phospho-L-seryl-[protein] + ADP + H(+)</text>
        <dbReference type="Rhea" id="RHEA:17989"/>
        <dbReference type="Rhea" id="RHEA-COMP:9863"/>
        <dbReference type="Rhea" id="RHEA-COMP:11604"/>
        <dbReference type="ChEBI" id="CHEBI:15378"/>
        <dbReference type="ChEBI" id="CHEBI:29999"/>
        <dbReference type="ChEBI" id="CHEBI:30616"/>
        <dbReference type="ChEBI" id="CHEBI:83421"/>
        <dbReference type="ChEBI" id="CHEBI:456216"/>
        <dbReference type="EC" id="2.7.11.1"/>
    </reaction>
</comment>
<dbReference type="PROSITE" id="PS00107">
    <property type="entry name" value="PROTEIN_KINASE_ATP"/>
    <property type="match status" value="1"/>
</dbReference>
<accession>A0A8H5XFJ1</accession>
<dbReference type="InterPro" id="IPR045216">
    <property type="entry name" value="CK2_alpha"/>
</dbReference>
<evidence type="ECO:0000256" key="12">
    <source>
        <dbReference type="ARBA" id="ARBA00033194"/>
    </source>
</evidence>
<dbReference type="PROSITE" id="PS50011">
    <property type="entry name" value="PROTEIN_KINASE_DOM"/>
    <property type="match status" value="1"/>
</dbReference>
<evidence type="ECO:0000256" key="4">
    <source>
        <dbReference type="ARBA" id="ARBA00013948"/>
    </source>
</evidence>
<comment type="caution">
    <text evidence="17">The sequence shown here is derived from an EMBL/GenBank/DDBJ whole genome shotgun (WGS) entry which is preliminary data.</text>
</comment>
<dbReference type="AlphaFoldDB" id="A0A8H5XFJ1"/>
<dbReference type="EMBL" id="JAAOAK010000059">
    <property type="protein sequence ID" value="KAF5692783.1"/>
    <property type="molecule type" value="Genomic_DNA"/>
</dbReference>
<evidence type="ECO:0000256" key="9">
    <source>
        <dbReference type="ARBA" id="ARBA00022777"/>
    </source>
</evidence>
<dbReference type="GO" id="GO:0005524">
    <property type="term" value="F:ATP binding"/>
    <property type="evidence" value="ECO:0007669"/>
    <property type="project" value="UniProtKB-UniRule"/>
</dbReference>
<evidence type="ECO:0000256" key="7">
    <source>
        <dbReference type="ARBA" id="ARBA00022679"/>
    </source>
</evidence>
<feature type="domain" description="Protein kinase" evidence="16">
    <location>
        <begin position="16"/>
        <end position="301"/>
    </location>
</feature>
<evidence type="ECO:0000256" key="8">
    <source>
        <dbReference type="ARBA" id="ARBA00022741"/>
    </source>
</evidence>
<dbReference type="EC" id="2.7.11.1" evidence="3"/>
<protein>
    <recommendedName>
        <fullName evidence="5">EKC/KEOPS complex subunit BUD32</fullName>
        <ecNumber evidence="3">2.7.11.1</ecNumber>
    </recommendedName>
    <alternativeName>
        <fullName evidence="11 12">Atypical Serine/threonine protein kinase BUD32</fullName>
    </alternativeName>
    <alternativeName>
        <fullName evidence="4">EKC/KEOPS complex subunit bud32</fullName>
    </alternativeName>
</protein>
<dbReference type="GO" id="GO:0005956">
    <property type="term" value="C:protein kinase CK2 complex"/>
    <property type="evidence" value="ECO:0007669"/>
    <property type="project" value="TreeGrafter"/>
</dbReference>
<organism evidence="17 18">
    <name type="scientific">Fusarium denticulatum</name>
    <dbReference type="NCBI Taxonomy" id="48507"/>
    <lineage>
        <taxon>Eukaryota</taxon>
        <taxon>Fungi</taxon>
        <taxon>Dikarya</taxon>
        <taxon>Ascomycota</taxon>
        <taxon>Pezizomycotina</taxon>
        <taxon>Sordariomycetes</taxon>
        <taxon>Hypocreomycetidae</taxon>
        <taxon>Hypocreales</taxon>
        <taxon>Nectriaceae</taxon>
        <taxon>Fusarium</taxon>
        <taxon>Fusarium fujikuroi species complex</taxon>
    </lineage>
</organism>
<keyword evidence="9" id="KW-0418">Kinase</keyword>
<keyword evidence="6" id="KW-0723">Serine/threonine-protein kinase</keyword>
<evidence type="ECO:0000256" key="13">
    <source>
        <dbReference type="ARBA" id="ARBA00047899"/>
    </source>
</evidence>
<dbReference type="GO" id="GO:0005829">
    <property type="term" value="C:cytosol"/>
    <property type="evidence" value="ECO:0007669"/>
    <property type="project" value="TreeGrafter"/>
</dbReference>
<dbReference type="PANTHER" id="PTHR24054">
    <property type="entry name" value="CASEIN KINASE II SUBUNIT ALPHA"/>
    <property type="match status" value="1"/>
</dbReference>
<dbReference type="InterPro" id="IPR011009">
    <property type="entry name" value="Kinase-like_dom_sf"/>
</dbReference>
<evidence type="ECO:0000256" key="3">
    <source>
        <dbReference type="ARBA" id="ARBA00012513"/>
    </source>
</evidence>
<dbReference type="Gene3D" id="3.30.200.20">
    <property type="entry name" value="Phosphorylase Kinase, domain 1"/>
    <property type="match status" value="1"/>
</dbReference>
<name>A0A8H5XFJ1_9HYPO</name>
<evidence type="ECO:0000259" key="16">
    <source>
        <dbReference type="PROSITE" id="PS50011"/>
    </source>
</evidence>
<dbReference type="FunFam" id="1.10.510.10:FF:000059">
    <property type="entry name" value="Casein kinase II subunit alpha"/>
    <property type="match status" value="1"/>
</dbReference>
<sequence length="815" mass="93782">MAPIHPEAGAGQFYDMSPPKRLGRGRHAIVFECRDPSGRLYAMKLFKQDSRDRIRRELEIFRYLGNGPNIIKFIDAVQGEEGSDIGIVLEYVDNTDFRTLYPRFNDMDIRYYTRELLRALAFAHSQGIMHRDVRPHNVVIDHENRKLRLIGWSSADFYRPDEDLDTCVGLWKPPELLLSYERYDFSIDMWCFGAMLAAMVFRKEPFFHGSSLLDQLRHIAEVLGTDKLYRFINEYDLELNDEELEALGQHHEQAWTDFINADNERLVSDEALSLIDQLLRFDPKASNILRPSGGVYSHAEWSERVRMLAPGRELQRHRSHKNRGRAFLVATVLIFLIFNCRNLDINNASNPSHLLASSQRISRLHYLVPANVANRQVCAVVTSALANRYSIPTILGYRGESFLDAQKAHIAKLRAIRDYLHNAGAASDDLVIIVDGFDVLAQLPAEVMIHRYFTLVAEADQRLADQRGITVKELHRTGVRQTLLWGTDKACWPESETDPRCWLVPFSAQPRLTWGLKTDTGDLQYSDSRFLNSGTVIGPMGDLRKFIDAALSLIEDAWDQNFLFRDSDQFYIATLYARQEYQRMRDLNGGDFPKNIDGRDVPRPKGGKDDVTEYHVAVDFDYAFTQTECHNYRFIHKLQYDNFDMTATIKHDALEEGSEFRQYKIQMPALIYQALHRVYDSLPAEDRSAMSGHNWIRSLRLGTNIGTRMIFAFYHNTCDKAGFLDTYHGAWFYPLIRPLLRAAVREIQHQHPISPEPIDGRLWVAARQYPKGDLDEYGGVFTDAAGEEFIPLQEFCSENIESAIGKVTNYPLTRL</sequence>
<dbReference type="CDD" id="cd14132">
    <property type="entry name" value="STKc_CK2_alpha"/>
    <property type="match status" value="1"/>
</dbReference>
<reference evidence="17 18" key="1">
    <citation type="submission" date="2020-05" db="EMBL/GenBank/DDBJ databases">
        <title>Identification and distribution of gene clusters putatively required for synthesis of sphingolipid metabolism inhibitors in phylogenetically diverse species of the filamentous fungus Fusarium.</title>
        <authorList>
            <person name="Kim H.-S."/>
            <person name="Busman M."/>
            <person name="Brown D.W."/>
            <person name="Divon H."/>
            <person name="Uhlig S."/>
            <person name="Proctor R.H."/>
        </authorList>
    </citation>
    <scope>NUCLEOTIDE SEQUENCE [LARGE SCALE GENOMIC DNA]</scope>
    <source>
        <strain evidence="17 18">NRRL 25311</strain>
    </source>
</reference>
<comment type="subunit">
    <text evidence="2">Component of the EKC/KEOPS complex composed of at least BUD32, CGI121, GON7, KAE1 and PCC1; the whole complex dimerizes.</text>
</comment>
<dbReference type="InterPro" id="IPR008266">
    <property type="entry name" value="Tyr_kinase_AS"/>
</dbReference>
<evidence type="ECO:0000256" key="15">
    <source>
        <dbReference type="PROSITE-ProRule" id="PRU10141"/>
    </source>
</evidence>
<evidence type="ECO:0000313" key="17">
    <source>
        <dbReference type="EMBL" id="KAF5692783.1"/>
    </source>
</evidence>
<dbReference type="SMART" id="SM00219">
    <property type="entry name" value="TyrKc"/>
    <property type="match status" value="1"/>
</dbReference>
<evidence type="ECO:0000256" key="2">
    <source>
        <dbReference type="ARBA" id="ARBA00011534"/>
    </source>
</evidence>
<evidence type="ECO:0000256" key="6">
    <source>
        <dbReference type="ARBA" id="ARBA00022527"/>
    </source>
</evidence>
<dbReference type="InterPro" id="IPR000719">
    <property type="entry name" value="Prot_kinase_dom"/>
</dbReference>
<evidence type="ECO:0000256" key="1">
    <source>
        <dbReference type="ARBA" id="ARBA00003747"/>
    </source>
</evidence>
<dbReference type="Proteomes" id="UP000562682">
    <property type="component" value="Unassembled WGS sequence"/>
</dbReference>
<dbReference type="InterPro" id="IPR020635">
    <property type="entry name" value="Tyr_kinase_cat_dom"/>
</dbReference>
<evidence type="ECO:0000256" key="14">
    <source>
        <dbReference type="ARBA" id="ARBA00048679"/>
    </source>
</evidence>
<evidence type="ECO:0000256" key="11">
    <source>
        <dbReference type="ARBA" id="ARBA00030980"/>
    </source>
</evidence>
<dbReference type="SUPFAM" id="SSF56112">
    <property type="entry name" value="Protein kinase-like (PK-like)"/>
    <property type="match status" value="1"/>
</dbReference>
<dbReference type="GO" id="GO:0004674">
    <property type="term" value="F:protein serine/threonine kinase activity"/>
    <property type="evidence" value="ECO:0007669"/>
    <property type="project" value="UniProtKB-KW"/>
</dbReference>
<dbReference type="InterPro" id="IPR017441">
    <property type="entry name" value="Protein_kinase_ATP_BS"/>
</dbReference>
<evidence type="ECO:0000256" key="10">
    <source>
        <dbReference type="ARBA" id="ARBA00022840"/>
    </source>
</evidence>
<keyword evidence="18" id="KW-1185">Reference proteome</keyword>
<dbReference type="PANTHER" id="PTHR24054:SF0">
    <property type="entry name" value="CASEIN KINASE II SUBUNIT ALPHA"/>
    <property type="match status" value="1"/>
</dbReference>
<keyword evidence="10 15" id="KW-0067">ATP-binding</keyword>
<dbReference type="GO" id="GO:0004713">
    <property type="term" value="F:protein tyrosine kinase activity"/>
    <property type="evidence" value="ECO:0007669"/>
    <property type="project" value="InterPro"/>
</dbReference>
<proteinExistence type="predicted"/>
<dbReference type="Gene3D" id="1.10.510.10">
    <property type="entry name" value="Transferase(Phosphotransferase) domain 1"/>
    <property type="match status" value="1"/>
</dbReference>
<gene>
    <name evidence="17" type="ORF">FDENT_2658</name>
</gene>